<evidence type="ECO:0000259" key="1">
    <source>
        <dbReference type="PROSITE" id="PS50943"/>
    </source>
</evidence>
<organism evidence="2 3">
    <name type="scientific">Frankia casuarinae (strain DSM 45818 / CECT 9043 / HFP020203 / CcI3)</name>
    <dbReference type="NCBI Taxonomy" id="106370"/>
    <lineage>
        <taxon>Bacteria</taxon>
        <taxon>Bacillati</taxon>
        <taxon>Actinomycetota</taxon>
        <taxon>Actinomycetes</taxon>
        <taxon>Frankiales</taxon>
        <taxon>Frankiaceae</taxon>
        <taxon>Frankia</taxon>
    </lineage>
</organism>
<dbReference type="OrthoDB" id="4285266at2"/>
<dbReference type="InterPro" id="IPR001387">
    <property type="entry name" value="Cro/C1-type_HTH"/>
</dbReference>
<protein>
    <submittedName>
        <fullName evidence="2">Transcriptional regulator, XRE family</fullName>
    </submittedName>
</protein>
<dbReference type="Pfam" id="PF19054">
    <property type="entry name" value="DUF5753"/>
    <property type="match status" value="1"/>
</dbReference>
<reference evidence="2 3" key="1">
    <citation type="journal article" date="2007" name="Genome Res.">
        <title>Genome characteristics of facultatively symbiotic Frankia sp. strains reflect host range and host plant biogeography.</title>
        <authorList>
            <person name="Normand P."/>
            <person name="Lapierre P."/>
            <person name="Tisa L.S."/>
            <person name="Gogarten J.P."/>
            <person name="Alloisio N."/>
            <person name="Bagnarol E."/>
            <person name="Bassi C.A."/>
            <person name="Berry A.M."/>
            <person name="Bickhart D.M."/>
            <person name="Choisne N."/>
            <person name="Couloux A."/>
            <person name="Cournoyer B."/>
            <person name="Cruveiller S."/>
            <person name="Daubin V."/>
            <person name="Demange N."/>
            <person name="Francino M.P."/>
            <person name="Goltsman E."/>
            <person name="Huang Y."/>
            <person name="Kopp O.R."/>
            <person name="Labarre L."/>
            <person name="Lapidus A."/>
            <person name="Lavire C."/>
            <person name="Marechal J."/>
            <person name="Martinez M."/>
            <person name="Mastronunzio J.E."/>
            <person name="Mullin B.C."/>
            <person name="Niemann J."/>
            <person name="Pujic P."/>
            <person name="Rawnsley T."/>
            <person name="Rouy Z."/>
            <person name="Schenowitz C."/>
            <person name="Sellstedt A."/>
            <person name="Tavares F."/>
            <person name="Tomkins J.P."/>
            <person name="Vallenet D."/>
            <person name="Valverde C."/>
            <person name="Wall L.G."/>
            <person name="Wang Y."/>
            <person name="Medigue C."/>
            <person name="Benson D.R."/>
        </authorList>
    </citation>
    <scope>NUCLEOTIDE SEQUENCE [LARGE SCALE GENOMIC DNA]</scope>
    <source>
        <strain evidence="3">DSM 45818 / CECT 9043 / CcI3</strain>
    </source>
</reference>
<evidence type="ECO:0000313" key="2">
    <source>
        <dbReference type="EMBL" id="ABD11156.1"/>
    </source>
</evidence>
<dbReference type="SUPFAM" id="SSF47413">
    <property type="entry name" value="lambda repressor-like DNA-binding domains"/>
    <property type="match status" value="1"/>
</dbReference>
<dbReference type="InterPro" id="IPR010982">
    <property type="entry name" value="Lambda_DNA-bd_dom_sf"/>
</dbReference>
<dbReference type="Pfam" id="PF13560">
    <property type="entry name" value="HTH_31"/>
    <property type="match status" value="1"/>
</dbReference>
<dbReference type="EMBL" id="CP000249">
    <property type="protein sequence ID" value="ABD11156.1"/>
    <property type="molecule type" value="Genomic_DNA"/>
</dbReference>
<dbReference type="GO" id="GO:0003677">
    <property type="term" value="F:DNA binding"/>
    <property type="evidence" value="ECO:0007669"/>
    <property type="project" value="InterPro"/>
</dbReference>
<sequence>MAARSGPTVRRRRLGVELRRLREAAGLTAAEAAKAIRGSEAKISRMENGLVSFRAIDVSDLLHAYGITDDARREAVLALAKETRQQGWWHTYGDVVPRWFEVYVGLEAEASHIATFEMLLVPGLLQTADYARAVMQAATPLLADAEIDRAVDLRLGRQKALAADPPPQLWAILDEAAVRRVVGGPTVTRAQLAHLIEMSRRPEITIQVLPFRLGAHAGMGGSFILLGFPDGDNTPEIVYIDQATGSLYLDRPADVSQYRERMDRLRASAHDEDASRRLIVDAMEGVDDDHNP</sequence>
<feature type="domain" description="HTH cro/C1-type" evidence="1">
    <location>
        <begin position="18"/>
        <end position="71"/>
    </location>
</feature>
<dbReference type="InterPro" id="IPR043917">
    <property type="entry name" value="DUF5753"/>
</dbReference>
<dbReference type="RefSeq" id="WP_011436217.1">
    <property type="nucleotide sequence ID" value="NC_007777.1"/>
</dbReference>
<gene>
    <name evidence="2" type="ordered locus">Francci3_1780</name>
</gene>
<dbReference type="SMART" id="SM00530">
    <property type="entry name" value="HTH_XRE"/>
    <property type="match status" value="1"/>
</dbReference>
<accession>Q2JC36</accession>
<dbReference type="STRING" id="106370.Francci3_1780"/>
<name>Q2JC36_FRACC</name>
<proteinExistence type="predicted"/>
<evidence type="ECO:0000313" key="3">
    <source>
        <dbReference type="Proteomes" id="UP000001937"/>
    </source>
</evidence>
<dbReference type="PROSITE" id="PS50943">
    <property type="entry name" value="HTH_CROC1"/>
    <property type="match status" value="1"/>
</dbReference>
<dbReference type="PhylomeDB" id="Q2JC36"/>
<dbReference type="HOGENOM" id="CLU_055817_1_1_11"/>
<dbReference type="Gene3D" id="1.10.260.40">
    <property type="entry name" value="lambda repressor-like DNA-binding domains"/>
    <property type="match status" value="1"/>
</dbReference>
<dbReference type="AlphaFoldDB" id="Q2JC36"/>
<dbReference type="Proteomes" id="UP000001937">
    <property type="component" value="Chromosome"/>
</dbReference>
<dbReference type="KEGG" id="fra:Francci3_1780"/>
<keyword evidence="3" id="KW-1185">Reference proteome</keyword>
<dbReference type="eggNOG" id="COG1396">
    <property type="taxonomic scope" value="Bacteria"/>
</dbReference>